<gene>
    <name evidence="2" type="ORF">QCN29_09840</name>
</gene>
<keyword evidence="3" id="KW-1185">Reference proteome</keyword>
<evidence type="ECO:0000256" key="1">
    <source>
        <dbReference type="SAM" id="MobiDB-lite"/>
    </source>
</evidence>
<reference evidence="2 3" key="1">
    <citation type="submission" date="2023-04" db="EMBL/GenBank/DDBJ databases">
        <title>Streptomyces chengmaiensis sp. nov. isolated from the stem of mangrove plant in Hainan.</title>
        <authorList>
            <person name="Huang X."/>
            <person name="Zhou S."/>
            <person name="Chu X."/>
            <person name="Xie Y."/>
            <person name="Lin Y."/>
        </authorList>
    </citation>
    <scope>NUCLEOTIDE SEQUENCE [LARGE SCALE GENOMIC DNA]</scope>
    <source>
        <strain evidence="2 3">HNM0663</strain>
    </source>
</reference>
<dbReference type="Proteomes" id="UP001223144">
    <property type="component" value="Unassembled WGS sequence"/>
</dbReference>
<evidence type="ECO:0008006" key="4">
    <source>
        <dbReference type="Google" id="ProtNLM"/>
    </source>
</evidence>
<evidence type="ECO:0000313" key="3">
    <source>
        <dbReference type="Proteomes" id="UP001223144"/>
    </source>
</evidence>
<sequence>MSTPAVCEINQCGVLAIGRCHNCGLPFCGSHQASGYAGTPIYSNECAPCNVKLGSPIDRMSRAGMKLRESAGATTPETTDESNSSFEDLLNSQRAKLSRVENDAQRQADEQAAKRASDRNEAAERAQALLPQVESAVAELRQFVPIDERIYLGYWEGTPTFDGGYLYGRSGFLRKPVLARIRFGLHFLNWKRSYITEGWQIGSVRVPFDGIPTTTVHRTADFASYGLNWNNEPECSLDELARLGTYSFTAPVYDYDARSPSGSELVTVRADKRIQEFIASAAKIIAELERRVLADEPLYPPTKRR</sequence>
<name>A0ABT6HLC4_9ACTN</name>
<protein>
    <recommendedName>
        <fullName evidence="4">AN1-type domain-containing protein</fullName>
    </recommendedName>
</protein>
<feature type="region of interest" description="Disordered" evidence="1">
    <location>
        <begin position="68"/>
        <end position="120"/>
    </location>
</feature>
<proteinExistence type="predicted"/>
<accession>A0ABT6HLC4</accession>
<evidence type="ECO:0000313" key="2">
    <source>
        <dbReference type="EMBL" id="MDH2389087.1"/>
    </source>
</evidence>
<dbReference type="EMBL" id="JARWBG010000008">
    <property type="protein sequence ID" value="MDH2389087.1"/>
    <property type="molecule type" value="Genomic_DNA"/>
</dbReference>
<dbReference type="RefSeq" id="WP_279927388.1">
    <property type="nucleotide sequence ID" value="NZ_JARWBG010000008.1"/>
</dbReference>
<feature type="compositionally biased region" description="Basic and acidic residues" evidence="1">
    <location>
        <begin position="98"/>
        <end position="120"/>
    </location>
</feature>
<comment type="caution">
    <text evidence="2">The sequence shown here is derived from an EMBL/GenBank/DDBJ whole genome shotgun (WGS) entry which is preliminary data.</text>
</comment>
<feature type="compositionally biased region" description="Polar residues" evidence="1">
    <location>
        <begin position="72"/>
        <end position="95"/>
    </location>
</feature>
<organism evidence="2 3">
    <name type="scientific">Streptomyces chengmaiensis</name>
    <dbReference type="NCBI Taxonomy" id="3040919"/>
    <lineage>
        <taxon>Bacteria</taxon>
        <taxon>Bacillati</taxon>
        <taxon>Actinomycetota</taxon>
        <taxon>Actinomycetes</taxon>
        <taxon>Kitasatosporales</taxon>
        <taxon>Streptomycetaceae</taxon>
        <taxon>Streptomyces</taxon>
    </lineage>
</organism>